<dbReference type="AlphaFoldDB" id="A0A1Y5PTD6"/>
<protein>
    <recommendedName>
        <fullName evidence="1">Amidohydrolase 3 domain-containing protein</fullName>
    </recommendedName>
</protein>
<name>A0A1Y5PTD6_9SPHN</name>
<dbReference type="SUPFAM" id="SSF51556">
    <property type="entry name" value="Metallo-dependent hydrolases"/>
    <property type="match status" value="1"/>
</dbReference>
<dbReference type="Pfam" id="PF07969">
    <property type="entry name" value="Amidohydro_3"/>
    <property type="match status" value="1"/>
</dbReference>
<proteinExistence type="predicted"/>
<dbReference type="InterPro" id="IPR051781">
    <property type="entry name" value="Metallo-dep_Hydrolase"/>
</dbReference>
<dbReference type="SUPFAM" id="SSF51338">
    <property type="entry name" value="Composite domain of metallo-dependent hydrolases"/>
    <property type="match status" value="1"/>
</dbReference>
<dbReference type="InterPro" id="IPR013108">
    <property type="entry name" value="Amidohydro_3"/>
</dbReference>
<organism evidence="2">
    <name type="scientific">uncultured Sphingopyxis sp</name>
    <dbReference type="NCBI Taxonomy" id="310581"/>
    <lineage>
        <taxon>Bacteria</taxon>
        <taxon>Pseudomonadati</taxon>
        <taxon>Pseudomonadota</taxon>
        <taxon>Alphaproteobacteria</taxon>
        <taxon>Sphingomonadales</taxon>
        <taxon>Sphingomonadaceae</taxon>
        <taxon>Sphingopyxis</taxon>
        <taxon>environmental samples</taxon>
    </lineage>
</organism>
<dbReference type="EMBL" id="LT598653">
    <property type="protein sequence ID" value="SBV33282.1"/>
    <property type="molecule type" value="Genomic_DNA"/>
</dbReference>
<reference evidence="2" key="1">
    <citation type="submission" date="2016-03" db="EMBL/GenBank/DDBJ databases">
        <authorList>
            <person name="Ploux O."/>
        </authorList>
    </citation>
    <scope>NUCLEOTIDE SEQUENCE</scope>
    <source>
        <strain evidence="2">UC10</strain>
    </source>
</reference>
<dbReference type="Gene3D" id="2.30.40.10">
    <property type="entry name" value="Urease, subunit C, domain 1"/>
    <property type="match status" value="1"/>
</dbReference>
<dbReference type="GO" id="GO:0016810">
    <property type="term" value="F:hydrolase activity, acting on carbon-nitrogen (but not peptide) bonds"/>
    <property type="evidence" value="ECO:0007669"/>
    <property type="project" value="InterPro"/>
</dbReference>
<dbReference type="KEGG" id="sphu:SPPYR_2162"/>
<gene>
    <name evidence="2" type="ORF">SPPYR_2162</name>
</gene>
<sequence length="483" mass="49971">MSALPNLLSILSRAPAKAGAHLRSCRYETNGGEPMRAQVIGPCLRRGTVQAGLGSVLAAVLALTAPAAAQDVAITNAKLVIGDGSTPIEGGTVVVRGGKVVAAGAGVAVPAGIERVDAEGHYVTPGIVAAFSRVGLVEVDAVSGTNDRSAPRTRFSAGLDIAPALNPMGSPVAVNRAAGVTRAIVAPGGSSNLFAGQGAVVDLADDMDMVTRPRALQYVAFGEDGASKAGGSRAATFLLFREQLLAARSYARNPAALAEWGNDAMIQRADADALVRVIDGTTPLFVRVDRAVDIVNVLKLKSEFPALKLVLVGATEGWLVAREIAAAKVPVLVSPLTDLPSSFEQLGATQSNAGRLKAAGVDVSVGVFDDDDAHKMGYVTQYAGNLVGLTRVPGASGLSWDQAFASISSVPARAVGMEASIGSLRPGRAGDVVIWDNDPLELGSRPTAVWIDGKAQSLTTRQDRLRDRYRTPQEGALPNAYDW</sequence>
<accession>A0A1Y5PTD6</accession>
<dbReference type="InterPro" id="IPR011059">
    <property type="entry name" value="Metal-dep_hydrolase_composite"/>
</dbReference>
<dbReference type="InterPro" id="IPR032466">
    <property type="entry name" value="Metal_Hydrolase"/>
</dbReference>
<evidence type="ECO:0000259" key="1">
    <source>
        <dbReference type="Pfam" id="PF07969"/>
    </source>
</evidence>
<evidence type="ECO:0000313" key="2">
    <source>
        <dbReference type="EMBL" id="SBV33282.1"/>
    </source>
</evidence>
<dbReference type="PANTHER" id="PTHR43135:SF3">
    <property type="entry name" value="ALPHA-D-RIBOSE 1-METHYLPHOSPHONATE 5-TRIPHOSPHATE DIPHOSPHATASE"/>
    <property type="match status" value="1"/>
</dbReference>
<dbReference type="Gene3D" id="3.20.20.140">
    <property type="entry name" value="Metal-dependent hydrolases"/>
    <property type="match status" value="1"/>
</dbReference>
<feature type="domain" description="Amidohydrolase 3" evidence="1">
    <location>
        <begin position="386"/>
        <end position="454"/>
    </location>
</feature>
<dbReference type="PANTHER" id="PTHR43135">
    <property type="entry name" value="ALPHA-D-RIBOSE 1-METHYLPHOSPHONATE 5-TRIPHOSPHATE DIPHOSPHATASE"/>
    <property type="match status" value="1"/>
</dbReference>